<protein>
    <submittedName>
        <fullName evidence="8">HAMP domain-containing protein</fullName>
    </submittedName>
</protein>
<dbReference type="Pfam" id="PF12729">
    <property type="entry name" value="4HB_MCP_1"/>
    <property type="match status" value="1"/>
</dbReference>
<evidence type="ECO:0000256" key="1">
    <source>
        <dbReference type="ARBA" id="ARBA00022481"/>
    </source>
</evidence>
<keyword evidence="5" id="KW-1133">Transmembrane helix</keyword>
<dbReference type="InterPro" id="IPR051310">
    <property type="entry name" value="MCP_chemotaxis"/>
</dbReference>
<dbReference type="PRINTS" id="PR00260">
    <property type="entry name" value="CHEMTRNSDUCR"/>
</dbReference>
<gene>
    <name evidence="8" type="ORF">G7087_15755</name>
</gene>
<dbReference type="Pfam" id="PF00672">
    <property type="entry name" value="HAMP"/>
    <property type="match status" value="1"/>
</dbReference>
<dbReference type="CDD" id="cd06225">
    <property type="entry name" value="HAMP"/>
    <property type="match status" value="1"/>
</dbReference>
<dbReference type="InterPro" id="IPR003660">
    <property type="entry name" value="HAMP_dom"/>
</dbReference>
<keyword evidence="1" id="KW-0488">Methylation</keyword>
<dbReference type="Pfam" id="PF00015">
    <property type="entry name" value="MCPsignal"/>
    <property type="match status" value="1"/>
</dbReference>
<keyword evidence="5" id="KW-0472">Membrane</keyword>
<dbReference type="CDD" id="cd19411">
    <property type="entry name" value="MCP2201-like_sensor"/>
    <property type="match status" value="1"/>
</dbReference>
<dbReference type="PANTHER" id="PTHR43531:SF14">
    <property type="entry name" value="METHYL-ACCEPTING CHEMOTAXIS PROTEIN I-RELATED"/>
    <property type="match status" value="1"/>
</dbReference>
<reference evidence="8 9" key="1">
    <citation type="submission" date="2020-03" db="EMBL/GenBank/DDBJ databases">
        <title>Rubrivivax benzoatilyticus JA2 (sequenced after 10 years sub-culturing).</title>
        <authorList>
            <person name="Gupta D."/>
            <person name="Chintalapati S."/>
            <person name="Chintalapati V.R."/>
        </authorList>
    </citation>
    <scope>NUCLEOTIDE SEQUENCE [LARGE SCALE GENOMIC DNA]</scope>
    <source>
        <strain evidence="8 9">JA2-Mal</strain>
    </source>
</reference>
<accession>A0ABX0I201</accession>
<comment type="similarity">
    <text evidence="2">Belongs to the methyl-accepting chemotaxis (MCP) protein family.</text>
</comment>
<evidence type="ECO:0000256" key="4">
    <source>
        <dbReference type="SAM" id="Coils"/>
    </source>
</evidence>
<dbReference type="InterPro" id="IPR004090">
    <property type="entry name" value="Chemotax_Me-accpt_rcpt"/>
</dbReference>
<dbReference type="InterPro" id="IPR004089">
    <property type="entry name" value="MCPsignal_dom"/>
</dbReference>
<dbReference type="PROSITE" id="PS50885">
    <property type="entry name" value="HAMP"/>
    <property type="match status" value="1"/>
</dbReference>
<evidence type="ECO:0000256" key="5">
    <source>
        <dbReference type="SAM" id="Phobius"/>
    </source>
</evidence>
<dbReference type="PANTHER" id="PTHR43531">
    <property type="entry name" value="PROTEIN ICFG"/>
    <property type="match status" value="1"/>
</dbReference>
<feature type="coiled-coil region" evidence="4">
    <location>
        <begin position="469"/>
        <end position="496"/>
    </location>
</feature>
<dbReference type="InterPro" id="IPR024478">
    <property type="entry name" value="HlyB_4HB_MCP"/>
</dbReference>
<name>A0ABX0I201_9BURK</name>
<sequence>MNWIRNWSIGTRLAAGFVLVGVLAVAMALFARHELERANEALSGIVDARMVTVDHVSVLKNNALRGAQALRDAMLQSDPAAARTELERLAGMAQQNAKTLAALDATVAGDGRTLLTALKTAREPYIRTLNQVGELDSAGRSGEARALMHGELAALQARYYEALDALVAHERDQMIAAAQAVRSQTARDGWVMLGLAALGALLGGAVALLVGRSIVRPLHEAVAFAETVAAGDLSGRIAVTRHDEAGQLLAALQRMNDNLAGLVGHVREGCESIAAGSTQIAGGTADLSRRTESQASSLQQTAASMEQLAGTVAQNAATARQANEAAATAGSTAGRGGEAIERAVRTMEDVSTSSRRIAEIIGVIDGIAFQTNILALNAAVEAARAGAQGRGFAVVASEVRSLAQRCTTAAREIKSLIGASVETVDSGVRLVGDAGAAMHEVVAEVQNVARLMAQISAASAEQTQGIGQVNDAVADLDRATQENSALVEENAAATDSLRQQAAKLVDVAGRFRLAAG</sequence>
<keyword evidence="4" id="KW-0175">Coiled coil</keyword>
<feature type="domain" description="Methyl-accepting transducer" evidence="6">
    <location>
        <begin position="269"/>
        <end position="498"/>
    </location>
</feature>
<keyword evidence="9" id="KW-1185">Reference proteome</keyword>
<feature type="transmembrane region" description="Helical" evidence="5">
    <location>
        <begin position="189"/>
        <end position="210"/>
    </location>
</feature>
<dbReference type="EMBL" id="JAAOCD010000008">
    <property type="protein sequence ID" value="NHK99838.1"/>
    <property type="molecule type" value="Genomic_DNA"/>
</dbReference>
<comment type="caution">
    <text evidence="8">The sequence shown here is derived from an EMBL/GenBank/DDBJ whole genome shotgun (WGS) entry which is preliminary data.</text>
</comment>
<proteinExistence type="inferred from homology"/>
<evidence type="ECO:0000256" key="2">
    <source>
        <dbReference type="ARBA" id="ARBA00029447"/>
    </source>
</evidence>
<dbReference type="Gene3D" id="1.10.287.950">
    <property type="entry name" value="Methyl-accepting chemotaxis protein"/>
    <property type="match status" value="1"/>
</dbReference>
<dbReference type="RefSeq" id="WP_009858704.1">
    <property type="nucleotide sequence ID" value="NZ_JAAOCD010000008.1"/>
</dbReference>
<evidence type="ECO:0000313" key="8">
    <source>
        <dbReference type="EMBL" id="NHK99838.1"/>
    </source>
</evidence>
<evidence type="ECO:0000313" key="9">
    <source>
        <dbReference type="Proteomes" id="UP000802098"/>
    </source>
</evidence>
<dbReference type="SUPFAM" id="SSF58104">
    <property type="entry name" value="Methyl-accepting chemotaxis protein (MCP) signaling domain"/>
    <property type="match status" value="1"/>
</dbReference>
<dbReference type="PROSITE" id="PS50111">
    <property type="entry name" value="CHEMOTAXIS_TRANSDUC_2"/>
    <property type="match status" value="1"/>
</dbReference>
<evidence type="ECO:0000256" key="3">
    <source>
        <dbReference type="PROSITE-ProRule" id="PRU00284"/>
    </source>
</evidence>
<keyword evidence="3" id="KW-0807">Transducer</keyword>
<feature type="domain" description="HAMP" evidence="7">
    <location>
        <begin position="212"/>
        <end position="264"/>
    </location>
</feature>
<dbReference type="Proteomes" id="UP000802098">
    <property type="component" value="Unassembled WGS sequence"/>
</dbReference>
<evidence type="ECO:0000259" key="6">
    <source>
        <dbReference type="PROSITE" id="PS50111"/>
    </source>
</evidence>
<dbReference type="InterPro" id="IPR047347">
    <property type="entry name" value="YvaQ-like_sensor"/>
</dbReference>
<dbReference type="SMART" id="SM00283">
    <property type="entry name" value="MA"/>
    <property type="match status" value="1"/>
</dbReference>
<dbReference type="SMART" id="SM00304">
    <property type="entry name" value="HAMP"/>
    <property type="match status" value="1"/>
</dbReference>
<organism evidence="8 9">
    <name type="scientific">Rubrivivax benzoatilyticus</name>
    <dbReference type="NCBI Taxonomy" id="316997"/>
    <lineage>
        <taxon>Bacteria</taxon>
        <taxon>Pseudomonadati</taxon>
        <taxon>Pseudomonadota</taxon>
        <taxon>Betaproteobacteria</taxon>
        <taxon>Burkholderiales</taxon>
        <taxon>Sphaerotilaceae</taxon>
        <taxon>Rubrivivax</taxon>
    </lineage>
</organism>
<evidence type="ECO:0000259" key="7">
    <source>
        <dbReference type="PROSITE" id="PS50885"/>
    </source>
</evidence>
<keyword evidence="5" id="KW-0812">Transmembrane</keyword>